<evidence type="ECO:0000259" key="10">
    <source>
        <dbReference type="Pfam" id="PF00432"/>
    </source>
</evidence>
<comment type="catalytic activity">
    <reaction evidence="9">
        <text>L-cysteinyl-[protein] + (2E,6E)-farnesyl diphosphate = S-(2E,6E)-farnesyl-L-cysteinyl-[protein] + diphosphate</text>
        <dbReference type="Rhea" id="RHEA:13345"/>
        <dbReference type="Rhea" id="RHEA-COMP:10131"/>
        <dbReference type="Rhea" id="RHEA-COMP:11535"/>
        <dbReference type="ChEBI" id="CHEBI:29950"/>
        <dbReference type="ChEBI" id="CHEBI:33019"/>
        <dbReference type="ChEBI" id="CHEBI:86019"/>
        <dbReference type="ChEBI" id="CHEBI:175763"/>
    </reaction>
</comment>
<reference evidence="11" key="1">
    <citation type="journal article" date="2021" name="G3 (Bethesda)">
        <title>Genomic diversity, chromosomal rearrangements, and interspecies hybridization in the ogataea polymorpha species complex.</title>
        <authorList>
            <person name="Hanson S.J."/>
            <person name="Cinneide E.O."/>
            <person name="Salzberg L.I."/>
            <person name="Wolfe K.H."/>
            <person name="McGowan J."/>
            <person name="Fitzpatrick D.A."/>
            <person name="Matlin K."/>
        </authorList>
    </citation>
    <scope>NUCLEOTIDE SEQUENCE</scope>
    <source>
        <strain evidence="11">83-405-1</strain>
    </source>
</reference>
<keyword evidence="7" id="KW-0677">Repeat</keyword>
<dbReference type="GO" id="GO:0004660">
    <property type="term" value="F:protein farnesyltransferase activity"/>
    <property type="evidence" value="ECO:0007669"/>
    <property type="project" value="UniProtKB-UniRule"/>
</dbReference>
<feature type="domain" description="Prenyltransferase alpha-alpha toroid" evidence="10">
    <location>
        <begin position="62"/>
        <end position="397"/>
    </location>
</feature>
<evidence type="ECO:0000256" key="6">
    <source>
        <dbReference type="ARBA" id="ARBA00022723"/>
    </source>
</evidence>
<accession>A0AAN6D2K5</accession>
<evidence type="ECO:0000256" key="1">
    <source>
        <dbReference type="ARBA" id="ARBA00010497"/>
    </source>
</evidence>
<keyword evidence="6 9" id="KW-0479">Metal-binding</keyword>
<evidence type="ECO:0000256" key="4">
    <source>
        <dbReference type="ARBA" id="ARBA00022602"/>
    </source>
</evidence>
<name>A0AAN6D2K5_9ASCO</name>
<dbReference type="GO" id="GO:0008270">
    <property type="term" value="F:zinc ion binding"/>
    <property type="evidence" value="ECO:0007669"/>
    <property type="project" value="UniProtKB-UniRule"/>
</dbReference>
<dbReference type="EC" id="2.5.1.58" evidence="2 9"/>
<evidence type="ECO:0000256" key="5">
    <source>
        <dbReference type="ARBA" id="ARBA00022679"/>
    </source>
</evidence>
<gene>
    <name evidence="11" type="ORF">KL933_004352</name>
</gene>
<evidence type="ECO:0000256" key="9">
    <source>
        <dbReference type="RuleBase" id="RU365056"/>
    </source>
</evidence>
<evidence type="ECO:0000313" key="11">
    <source>
        <dbReference type="EMBL" id="KAG7725338.1"/>
    </source>
</evidence>
<dbReference type="GO" id="GO:0097354">
    <property type="term" value="P:prenylation"/>
    <property type="evidence" value="ECO:0007669"/>
    <property type="project" value="UniProtKB-UniRule"/>
</dbReference>
<dbReference type="InterPro" id="IPR026872">
    <property type="entry name" value="FTB"/>
</dbReference>
<dbReference type="Pfam" id="PF00432">
    <property type="entry name" value="Prenyltrans"/>
    <property type="match status" value="1"/>
</dbReference>
<comment type="caution">
    <text evidence="11">The sequence shown here is derived from an EMBL/GenBank/DDBJ whole genome shotgun (WGS) entry which is preliminary data.</text>
</comment>
<keyword evidence="8 9" id="KW-0862">Zinc</keyword>
<dbReference type="Proteomes" id="UP000738402">
    <property type="component" value="Unassembled WGS sequence"/>
</dbReference>
<keyword evidence="5 9" id="KW-0808">Transferase</keyword>
<organism evidence="11 12">
    <name type="scientific">Ogataea haglerorum</name>
    <dbReference type="NCBI Taxonomy" id="1937702"/>
    <lineage>
        <taxon>Eukaryota</taxon>
        <taxon>Fungi</taxon>
        <taxon>Dikarya</taxon>
        <taxon>Ascomycota</taxon>
        <taxon>Saccharomycotina</taxon>
        <taxon>Pichiomycetes</taxon>
        <taxon>Pichiales</taxon>
        <taxon>Pichiaceae</taxon>
        <taxon>Ogataea</taxon>
    </lineage>
</organism>
<dbReference type="GO" id="GO:0005965">
    <property type="term" value="C:protein farnesyltransferase complex"/>
    <property type="evidence" value="ECO:0007669"/>
    <property type="project" value="UniProtKB-UniRule"/>
</dbReference>
<protein>
    <recommendedName>
        <fullName evidence="3 9">Protein farnesyltransferase subunit beta</fullName>
        <shortName evidence="9">FTase-beta</shortName>
        <ecNumber evidence="2 9">2.5.1.58</ecNumber>
    </recommendedName>
</protein>
<dbReference type="CDD" id="cd02893">
    <property type="entry name" value="FTase"/>
    <property type="match status" value="1"/>
</dbReference>
<comment type="cofactor">
    <cofactor evidence="9">
        <name>Zn(2+)</name>
        <dbReference type="ChEBI" id="CHEBI:29105"/>
    </cofactor>
    <text evidence="9">Binds 1 zinc ion per subunit.</text>
</comment>
<evidence type="ECO:0000256" key="2">
    <source>
        <dbReference type="ARBA" id="ARBA00012702"/>
    </source>
</evidence>
<dbReference type="PANTHER" id="PTHR11774">
    <property type="entry name" value="GERANYLGERANYL TRANSFERASE TYPE BETA SUBUNIT"/>
    <property type="match status" value="1"/>
</dbReference>
<dbReference type="InterPro" id="IPR001330">
    <property type="entry name" value="Prenyltrans"/>
</dbReference>
<evidence type="ECO:0000256" key="8">
    <source>
        <dbReference type="ARBA" id="ARBA00022833"/>
    </source>
</evidence>
<dbReference type="SUPFAM" id="SSF48239">
    <property type="entry name" value="Terpenoid cyclases/Protein prenyltransferases"/>
    <property type="match status" value="1"/>
</dbReference>
<comment type="function">
    <text evidence="9">Catalyzes the transfer of a farnesyl moiety from farnesyl diphosphate to a cysteine at the fourth position from the C-terminus of several proteins. The beta subunit is responsible for peptide-binding.</text>
</comment>
<comment type="subunit">
    <text evidence="9">Heterodimer of an alpha and a beta subunit.</text>
</comment>
<dbReference type="InterPro" id="IPR045089">
    <property type="entry name" value="PGGT1B-like"/>
</dbReference>
<keyword evidence="4 9" id="KW-0637">Prenyltransferase</keyword>
<evidence type="ECO:0000256" key="7">
    <source>
        <dbReference type="ARBA" id="ARBA00022737"/>
    </source>
</evidence>
<comment type="similarity">
    <text evidence="1 9">Belongs to the protein prenyltransferase subunit beta family.</text>
</comment>
<dbReference type="AlphaFoldDB" id="A0AAN6D2K5"/>
<evidence type="ECO:0000256" key="3">
    <source>
        <dbReference type="ARBA" id="ARBA00015798"/>
    </source>
</evidence>
<dbReference type="EMBL" id="JAHLUH010000013">
    <property type="protein sequence ID" value="KAG7725338.1"/>
    <property type="molecule type" value="Genomic_DNA"/>
</dbReference>
<dbReference type="PANTHER" id="PTHR11774:SF6">
    <property type="entry name" value="PROTEIN FARNESYLTRANSFERASE SUBUNIT BETA"/>
    <property type="match status" value="1"/>
</dbReference>
<proteinExistence type="inferred from homology"/>
<dbReference type="InterPro" id="IPR008930">
    <property type="entry name" value="Terpenoid_cyclase/PrenylTrfase"/>
</dbReference>
<evidence type="ECO:0000313" key="12">
    <source>
        <dbReference type="Proteomes" id="UP000738402"/>
    </source>
</evidence>
<dbReference type="Gene3D" id="1.50.10.20">
    <property type="match status" value="1"/>
</dbReference>
<sequence>MAQRTLNYDKLQELLAASDQVDEFRIKEPASKTIESQMEVEMDILKIYEDILGQDKSQFPILRSKSHSKYINAFLSRPLPAPFTALDASQPWIVYWLVNSKALLGEEIDPELSERVGYKILECVDAETGAIGGGSGQMAHLAATYAGLLALTVSKSYNAAAQLDRRKIYNWLLQMKQPDGSFIMHYNGEADTRAVYCAICVASLLDILDDKLAYKTIDWLASCQTYEGGFSGYPGDEAHGGYTFCAVAALSMLRSPTELPSVIDLDNLISWTVQRQYNVEGGLSGRTNKLVDGCYSHWAGGLTPLLEIATGQRDLLNRIQLQNYILCCCQDEPAGLRDKPSTRADFYHTNYVLCGLSMTQHYQEYKDGTYTGHRIADPSITDILDVNQVRSLDPIYGVPNGMASQMIALYRA</sequence>